<dbReference type="Proteomes" id="UP000240883">
    <property type="component" value="Unassembled WGS sequence"/>
</dbReference>
<dbReference type="SUPFAM" id="SSF56801">
    <property type="entry name" value="Acetyl-CoA synthetase-like"/>
    <property type="match status" value="1"/>
</dbReference>
<dbReference type="Pfam" id="PF00501">
    <property type="entry name" value="AMP-binding"/>
    <property type="match status" value="1"/>
</dbReference>
<protein>
    <submittedName>
        <fullName evidence="4">Putative AMP-binding enzyme</fullName>
    </submittedName>
</protein>
<dbReference type="PANTHER" id="PTHR43439:SF2">
    <property type="entry name" value="ENZYME, PUTATIVE (JCVI)-RELATED"/>
    <property type="match status" value="1"/>
</dbReference>
<dbReference type="AlphaFoldDB" id="A0A2T2NY00"/>
<evidence type="ECO:0000256" key="1">
    <source>
        <dbReference type="ARBA" id="ARBA00022450"/>
    </source>
</evidence>
<keyword evidence="5" id="KW-1185">Reference proteome</keyword>
<gene>
    <name evidence="4" type="ORF">BS50DRAFT_608850</name>
</gene>
<dbReference type="PANTHER" id="PTHR43439">
    <property type="entry name" value="PHENYLACETATE-COENZYME A LIGASE"/>
    <property type="match status" value="1"/>
</dbReference>
<dbReference type="OrthoDB" id="429813at2759"/>
<organism evidence="4 5">
    <name type="scientific">Corynespora cassiicola Philippines</name>
    <dbReference type="NCBI Taxonomy" id="1448308"/>
    <lineage>
        <taxon>Eukaryota</taxon>
        <taxon>Fungi</taxon>
        <taxon>Dikarya</taxon>
        <taxon>Ascomycota</taxon>
        <taxon>Pezizomycotina</taxon>
        <taxon>Dothideomycetes</taxon>
        <taxon>Pleosporomycetidae</taxon>
        <taxon>Pleosporales</taxon>
        <taxon>Corynesporascaceae</taxon>
        <taxon>Corynespora</taxon>
    </lineage>
</organism>
<evidence type="ECO:0000259" key="3">
    <source>
        <dbReference type="Pfam" id="PF00501"/>
    </source>
</evidence>
<sequence length="536" mass="60210">MFSENIGSRLVISRIDEIAQEQPTRIWGEVPIDDGDLSKGFRDITFHDFANGINTAALWLENNLRPTASTFETIAYTGPKDIRYPILAVAAAKIEKKLLLPSPFLSSSGEAHILEESSCRAYLCGSELKERVSEVLGLVKSSNVLELKVPELSELFSNKDAPSFPFTKTWDEAADNPWLIFHTSGTTGFPKLITYTHRMMCSIDIAKLMPDHRKPRFSQSMAVKRWYTPLPNVQSIGMTLALQFPVFVDTTVIFGPSSTIPATPKTVQDVIRYGQPHCAILTPNLIDALVEDPSGLEILKTLEILFFAGAPMSPATANKINDHVVLKPSLGSTEAGAYFTGFNDKEDWEYHSFRPAVGLNFREYSDGLYEAVFIRKTELKRWQQIFQVHPDLHEFRTGDLFKPHPSKEGRWKYVGRTDDMLVFSNGHNLHASNIESRIAAAHPDITAALVGGNGRPKPFVLVEWDRGCELDDATKLGNLRLMLEEVNKSIPEYLALTPELILFATGDKRLVRTQKDSVARRSNLELWEKEIEGLYR</sequence>
<evidence type="ECO:0000313" key="5">
    <source>
        <dbReference type="Proteomes" id="UP000240883"/>
    </source>
</evidence>
<name>A0A2T2NY00_CORCC</name>
<dbReference type="Pfam" id="PF23562">
    <property type="entry name" value="AMP-binding_C_3"/>
    <property type="match status" value="1"/>
</dbReference>
<proteinExistence type="predicted"/>
<keyword evidence="1" id="KW-0596">Phosphopantetheine</keyword>
<dbReference type="InterPro" id="IPR020845">
    <property type="entry name" value="AMP-binding_CS"/>
</dbReference>
<keyword evidence="2" id="KW-0597">Phosphoprotein</keyword>
<accession>A0A2T2NY00</accession>
<evidence type="ECO:0000256" key="2">
    <source>
        <dbReference type="ARBA" id="ARBA00022553"/>
    </source>
</evidence>
<dbReference type="InterPro" id="IPR042099">
    <property type="entry name" value="ANL_N_sf"/>
</dbReference>
<evidence type="ECO:0000313" key="4">
    <source>
        <dbReference type="EMBL" id="PSN70301.1"/>
    </source>
</evidence>
<dbReference type="Gene3D" id="3.40.50.12780">
    <property type="entry name" value="N-terminal domain of ligase-like"/>
    <property type="match status" value="1"/>
</dbReference>
<dbReference type="STRING" id="1448308.A0A2T2NY00"/>
<feature type="domain" description="AMP-dependent synthetase/ligase" evidence="3">
    <location>
        <begin position="40"/>
        <end position="350"/>
    </location>
</feature>
<dbReference type="EMBL" id="KZ678132">
    <property type="protein sequence ID" value="PSN70301.1"/>
    <property type="molecule type" value="Genomic_DNA"/>
</dbReference>
<dbReference type="InterPro" id="IPR051414">
    <property type="entry name" value="Adenylate-forming_Reductase"/>
</dbReference>
<dbReference type="InterPro" id="IPR000873">
    <property type="entry name" value="AMP-dep_synth/lig_dom"/>
</dbReference>
<dbReference type="PROSITE" id="PS00455">
    <property type="entry name" value="AMP_BINDING"/>
    <property type="match status" value="1"/>
</dbReference>
<reference evidence="4 5" key="1">
    <citation type="journal article" date="2018" name="Front. Microbiol.">
        <title>Genome-Wide Analysis of Corynespora cassiicola Leaf Fall Disease Putative Effectors.</title>
        <authorList>
            <person name="Lopez D."/>
            <person name="Ribeiro S."/>
            <person name="Label P."/>
            <person name="Fumanal B."/>
            <person name="Venisse J.S."/>
            <person name="Kohler A."/>
            <person name="de Oliveira R.R."/>
            <person name="Labutti K."/>
            <person name="Lipzen A."/>
            <person name="Lail K."/>
            <person name="Bauer D."/>
            <person name="Ohm R.A."/>
            <person name="Barry K.W."/>
            <person name="Spatafora J."/>
            <person name="Grigoriev I.V."/>
            <person name="Martin F.M."/>
            <person name="Pujade-Renaud V."/>
        </authorList>
    </citation>
    <scope>NUCLEOTIDE SEQUENCE [LARGE SCALE GENOMIC DNA]</scope>
    <source>
        <strain evidence="4 5">Philippines</strain>
    </source>
</reference>